<dbReference type="Gene3D" id="3.40.190.10">
    <property type="entry name" value="Periplasmic binding protein-like II"/>
    <property type="match status" value="2"/>
</dbReference>
<evidence type="ECO:0000256" key="2">
    <source>
        <dbReference type="SAM" id="SignalP"/>
    </source>
</evidence>
<feature type="signal peptide" evidence="2">
    <location>
        <begin position="1"/>
        <end position="26"/>
    </location>
</feature>
<keyword evidence="5" id="KW-1185">Reference proteome</keyword>
<dbReference type="PROSITE" id="PS51257">
    <property type="entry name" value="PROKAR_LIPOPROTEIN"/>
    <property type="match status" value="1"/>
</dbReference>
<dbReference type="SMART" id="SM00062">
    <property type="entry name" value="PBPb"/>
    <property type="match status" value="1"/>
</dbReference>
<feature type="chain" id="PRO_5038595416" evidence="2">
    <location>
        <begin position="27"/>
        <end position="287"/>
    </location>
</feature>
<feature type="domain" description="Solute-binding protein family 3/N-terminal" evidence="3">
    <location>
        <begin position="50"/>
        <end position="278"/>
    </location>
</feature>
<dbReference type="AlphaFoldDB" id="A0A1C4H518"/>
<dbReference type="Proteomes" id="UP000242610">
    <property type="component" value="Unassembled WGS sequence"/>
</dbReference>
<proteinExistence type="predicted"/>
<dbReference type="PANTHER" id="PTHR35936">
    <property type="entry name" value="MEMBRANE-BOUND LYTIC MUREIN TRANSGLYCOSYLASE F"/>
    <property type="match status" value="1"/>
</dbReference>
<protein>
    <submittedName>
        <fullName evidence="4">Polar amino acid transport system substrate-binding protein</fullName>
    </submittedName>
</protein>
<keyword evidence="1 2" id="KW-0732">Signal</keyword>
<sequence length="287" mass="31073">MTYQIRQRLARFLVATASVFMLVLGAGCGATSNSQSDPKDITQQTITPGTLTIATGEPAYTPWVMDNKPETGKGFESAVAYAVAKKMGFKRSQVKWVRSTFDSAIAPGTQKDWDMNIQQFGISKERKNAVDFTPSYFNADQSVVVLNDGKYADTNTVSALNDATIGAMVGTTSYDFTVSAIKKDVKTYNDNATLAKALDSNQIDAMVVDTPTAVNIVKSGQVRNGKVIGRLPDSHDPEGDGIVLPKGSKLTSPATRAINDLKKDGTLDKLQNEWLSEYVTNVQVLNK</sequence>
<organism evidence="4 5">
    <name type="scientific">Bifidobacterium commune</name>
    <dbReference type="NCBI Taxonomy" id="1505727"/>
    <lineage>
        <taxon>Bacteria</taxon>
        <taxon>Bacillati</taxon>
        <taxon>Actinomycetota</taxon>
        <taxon>Actinomycetes</taxon>
        <taxon>Bifidobacteriales</taxon>
        <taxon>Bifidobacteriaceae</taxon>
        <taxon>Bifidobacterium</taxon>
    </lineage>
</organism>
<evidence type="ECO:0000256" key="1">
    <source>
        <dbReference type="ARBA" id="ARBA00022729"/>
    </source>
</evidence>
<dbReference type="OrthoDB" id="8454826at2"/>
<dbReference type="STRING" id="1505727.GA0061077_0790"/>
<evidence type="ECO:0000313" key="5">
    <source>
        <dbReference type="Proteomes" id="UP000242610"/>
    </source>
</evidence>
<evidence type="ECO:0000313" key="4">
    <source>
        <dbReference type="EMBL" id="SCC79710.1"/>
    </source>
</evidence>
<reference evidence="5" key="1">
    <citation type="submission" date="2016-08" db="EMBL/GenBank/DDBJ databases">
        <authorList>
            <person name="Varghese N."/>
            <person name="Submissions Spin"/>
        </authorList>
    </citation>
    <scope>NUCLEOTIDE SEQUENCE [LARGE SCALE GENOMIC DNA]</scope>
    <source>
        <strain evidence="5">R-52791</strain>
    </source>
</reference>
<accession>A0A1C4H518</accession>
<dbReference type="CDD" id="cd13530">
    <property type="entry name" value="PBP2_peptides_like"/>
    <property type="match status" value="1"/>
</dbReference>
<dbReference type="SUPFAM" id="SSF53850">
    <property type="entry name" value="Periplasmic binding protein-like II"/>
    <property type="match status" value="1"/>
</dbReference>
<dbReference type="EMBL" id="FMBL01000002">
    <property type="protein sequence ID" value="SCC79710.1"/>
    <property type="molecule type" value="Genomic_DNA"/>
</dbReference>
<evidence type="ECO:0000259" key="3">
    <source>
        <dbReference type="SMART" id="SM00062"/>
    </source>
</evidence>
<dbReference type="RefSeq" id="WP_091847682.1">
    <property type="nucleotide sequence ID" value="NZ_FMBL01000002.1"/>
</dbReference>
<name>A0A1C4H518_9BIFI</name>
<dbReference type="PANTHER" id="PTHR35936:SF17">
    <property type="entry name" value="ARGININE-BINDING EXTRACELLULAR PROTEIN ARTP"/>
    <property type="match status" value="1"/>
</dbReference>
<dbReference type="Pfam" id="PF00497">
    <property type="entry name" value="SBP_bac_3"/>
    <property type="match status" value="1"/>
</dbReference>
<dbReference type="InterPro" id="IPR001638">
    <property type="entry name" value="Solute-binding_3/MltF_N"/>
</dbReference>
<gene>
    <name evidence="4" type="ORF">GA0061077_0790</name>
</gene>